<gene>
    <name evidence="2" type="ORF">B8V81_0341</name>
</gene>
<comment type="caution">
    <text evidence="2">The sequence shown here is derived from an EMBL/GenBank/DDBJ whole genome shotgun (WGS) entry which is preliminary data.</text>
</comment>
<dbReference type="Gene3D" id="1.20.120.450">
    <property type="entry name" value="dinb family like domain"/>
    <property type="match status" value="1"/>
</dbReference>
<dbReference type="SUPFAM" id="SSF109854">
    <property type="entry name" value="DinB/YfiT-like putative metalloenzymes"/>
    <property type="match status" value="1"/>
</dbReference>
<organism evidence="2 3">
    <name type="scientific">Paenibacillus pasadenensis</name>
    <dbReference type="NCBI Taxonomy" id="217090"/>
    <lineage>
        <taxon>Bacteria</taxon>
        <taxon>Bacillati</taxon>
        <taxon>Bacillota</taxon>
        <taxon>Bacilli</taxon>
        <taxon>Bacillales</taxon>
        <taxon>Paenibacillaceae</taxon>
        <taxon>Paenibacillus</taxon>
    </lineage>
</organism>
<dbReference type="EMBL" id="NFEZ01000001">
    <property type="protein sequence ID" value="PLT48209.1"/>
    <property type="molecule type" value="Genomic_DNA"/>
</dbReference>
<accession>A0A2N5NCY2</accession>
<keyword evidence="3" id="KW-1185">Reference proteome</keyword>
<proteinExistence type="predicted"/>
<name>A0A2N5NCY2_9BACL</name>
<dbReference type="InterPro" id="IPR024775">
    <property type="entry name" value="DinB-like"/>
</dbReference>
<feature type="domain" description="DinB-like" evidence="1">
    <location>
        <begin position="9"/>
        <end position="159"/>
    </location>
</feature>
<dbReference type="Pfam" id="PF12867">
    <property type="entry name" value="DinB_2"/>
    <property type="match status" value="1"/>
</dbReference>
<evidence type="ECO:0000313" key="2">
    <source>
        <dbReference type="EMBL" id="PLT48209.1"/>
    </source>
</evidence>
<dbReference type="AlphaFoldDB" id="A0A2N5NCY2"/>
<dbReference type="RefSeq" id="WP_052333215.1">
    <property type="nucleotide sequence ID" value="NZ_BIMM01000070.1"/>
</dbReference>
<sequence length="169" mass="18725">MSELVLNRLEMTRSELLEEVRGLPLETLEAPRPGGGWSVLENLEHLAALEGAVAQGLSAALAGPERSDLRRAPLELVKDRSRLVGAPAHVQPAGRIHTGAEAEQALADVRRRLLEAIAADYGTERMETRGFEHPLFGPMSAAQWVELVPLHEARHLEQIRDTLRRLQDR</sequence>
<evidence type="ECO:0000259" key="1">
    <source>
        <dbReference type="Pfam" id="PF12867"/>
    </source>
</evidence>
<dbReference type="InterPro" id="IPR034660">
    <property type="entry name" value="DinB/YfiT-like"/>
</dbReference>
<dbReference type="Proteomes" id="UP000234789">
    <property type="component" value="Unassembled WGS sequence"/>
</dbReference>
<protein>
    <recommendedName>
        <fullName evidence="1">DinB-like domain-containing protein</fullName>
    </recommendedName>
</protein>
<reference evidence="2 3" key="1">
    <citation type="submission" date="2017-05" db="EMBL/GenBank/DDBJ databases">
        <title>Functional genome analysis of Paenibacillus pasadenensis strain R16: insights on endophytic life style and antifungal activity.</title>
        <authorList>
            <person name="Passera A."/>
            <person name="Marcolungo L."/>
            <person name="Casati P."/>
            <person name="Brasca M."/>
            <person name="Quaglino F."/>
            <person name="Delledonne M."/>
        </authorList>
    </citation>
    <scope>NUCLEOTIDE SEQUENCE [LARGE SCALE GENOMIC DNA]</scope>
    <source>
        <strain evidence="2 3">R16</strain>
    </source>
</reference>
<evidence type="ECO:0000313" key="3">
    <source>
        <dbReference type="Proteomes" id="UP000234789"/>
    </source>
</evidence>